<dbReference type="Pfam" id="PF11751">
    <property type="entry name" value="PorP_SprF"/>
    <property type="match status" value="1"/>
</dbReference>
<dbReference type="NCBIfam" id="TIGR03519">
    <property type="entry name" value="T9SS_PorP_fam"/>
    <property type="match status" value="1"/>
</dbReference>
<feature type="signal peptide" evidence="1">
    <location>
        <begin position="1"/>
        <end position="26"/>
    </location>
</feature>
<organism evidence="2 3">
    <name type="scientific">Tenacibaculum todarodis</name>
    <dbReference type="NCBI Taxonomy" id="1850252"/>
    <lineage>
        <taxon>Bacteria</taxon>
        <taxon>Pseudomonadati</taxon>
        <taxon>Bacteroidota</taxon>
        <taxon>Flavobacteriia</taxon>
        <taxon>Flavobacteriales</taxon>
        <taxon>Flavobacteriaceae</taxon>
        <taxon>Tenacibaculum</taxon>
    </lineage>
</organism>
<proteinExistence type="predicted"/>
<dbReference type="InterPro" id="IPR019861">
    <property type="entry name" value="PorP/SprF_Bacteroidetes"/>
</dbReference>
<evidence type="ECO:0000313" key="3">
    <source>
        <dbReference type="Proteomes" id="UP000181898"/>
    </source>
</evidence>
<keyword evidence="3" id="KW-1185">Reference proteome</keyword>
<dbReference type="KEGG" id="ten:LPB136_07370"/>
<dbReference type="EMBL" id="CP018155">
    <property type="protein sequence ID" value="APG65175.1"/>
    <property type="molecule type" value="Genomic_DNA"/>
</dbReference>
<protein>
    <recommendedName>
        <fullName evidence="4">Type IX secretion system membrane protein PorP/SprF</fullName>
    </recommendedName>
</protein>
<evidence type="ECO:0008006" key="4">
    <source>
        <dbReference type="Google" id="ProtNLM"/>
    </source>
</evidence>
<accession>A0A1L3JJ49</accession>
<evidence type="ECO:0000256" key="1">
    <source>
        <dbReference type="SAM" id="SignalP"/>
    </source>
</evidence>
<name>A0A1L3JJ49_9FLAO</name>
<keyword evidence="1" id="KW-0732">Signal</keyword>
<gene>
    <name evidence="2" type="ORF">LPB136_07370</name>
</gene>
<dbReference type="Proteomes" id="UP000181898">
    <property type="component" value="Chromosome"/>
</dbReference>
<evidence type="ECO:0000313" key="2">
    <source>
        <dbReference type="EMBL" id="APG65175.1"/>
    </source>
</evidence>
<reference evidence="2 3" key="1">
    <citation type="submission" date="2016-11" db="EMBL/GenBank/DDBJ databases">
        <title>Tenacibaculum sp. LPB0136, isolated from marine environment.</title>
        <authorList>
            <person name="Kim E."/>
            <person name="Yi H."/>
        </authorList>
    </citation>
    <scope>NUCLEOTIDE SEQUENCE [LARGE SCALE GENOMIC DNA]</scope>
    <source>
        <strain evidence="2 3">LPB0136</strain>
    </source>
</reference>
<dbReference type="AlphaFoldDB" id="A0A1L3JJ49"/>
<feature type="chain" id="PRO_5012656626" description="Type IX secretion system membrane protein PorP/SprF" evidence="1">
    <location>
        <begin position="27"/>
        <end position="309"/>
    </location>
</feature>
<sequence length="309" mass="34623">MKFYMKLNLKTIIGVCLLALGSNAFAQQDPQFTQYMYNTLSVNSAYAGTRGHVAITAIHRSQWAGLEGAPETQTLSFDSPIGRNLGLGISIVQDKLGPSKETYFDANLSYSIKTSKTHRLSLGLKGGLRLLNIDWSRGNHQASGDILFQENINRTLPTLGAGLYYYSEKSYLGFSIPNFFADQHYDDIQGGVATERLHMFFIGGLVRNISDNIKFKPAFLLKSVSGAPLILDLSANFMFNEKFRLGASYRWDDSVSGLIGLQVSPKLLLGYSYDYTTTELQRVNSGTHEFMLRFELISKERKLKSPRFF</sequence>
<dbReference type="STRING" id="1850252.LPB136_07370"/>